<reference evidence="11 12" key="1">
    <citation type="journal article" date="2019" name="Int. J. Syst. Evol. Microbiol.">
        <title>The Global Catalogue of Microorganisms (GCM) 10K type strain sequencing project: providing services to taxonomists for standard genome sequencing and annotation.</title>
        <authorList>
            <consortium name="The Broad Institute Genomics Platform"/>
            <consortium name="The Broad Institute Genome Sequencing Center for Infectious Disease"/>
            <person name="Wu L."/>
            <person name="Ma J."/>
        </authorList>
    </citation>
    <scope>NUCLEOTIDE SEQUENCE [LARGE SCALE GENOMIC DNA]</scope>
    <source>
        <strain evidence="11 12">JCM 3146</strain>
    </source>
</reference>
<feature type="binding site" evidence="10">
    <location>
        <position position="288"/>
    </location>
    <ligand>
        <name>iminosuccinate</name>
        <dbReference type="ChEBI" id="CHEBI:77875"/>
    </ligand>
</feature>
<dbReference type="NCBIfam" id="NF006883">
    <property type="entry name" value="PRK09375.2-4"/>
    <property type="match status" value="1"/>
</dbReference>
<evidence type="ECO:0000256" key="4">
    <source>
        <dbReference type="ARBA" id="ARBA00022490"/>
    </source>
</evidence>
<evidence type="ECO:0000256" key="1">
    <source>
        <dbReference type="ARBA" id="ARBA00005065"/>
    </source>
</evidence>
<keyword evidence="6 10" id="KW-0808">Transferase</keyword>
<keyword evidence="12" id="KW-1185">Reference proteome</keyword>
<dbReference type="Pfam" id="PF02445">
    <property type="entry name" value="NadA"/>
    <property type="match status" value="1"/>
</dbReference>
<keyword evidence="5 10" id="KW-0662">Pyridine nucleotide biosynthesis</keyword>
<dbReference type="PANTHER" id="PTHR30573:SF0">
    <property type="entry name" value="QUINOLINATE SYNTHASE, CHLOROPLASTIC"/>
    <property type="match status" value="1"/>
</dbReference>
<feature type="binding site" evidence="10">
    <location>
        <position position="122"/>
    </location>
    <ligand>
        <name>[4Fe-4S] cluster</name>
        <dbReference type="ChEBI" id="CHEBI:49883"/>
    </ligand>
</feature>
<feature type="binding site" evidence="10">
    <location>
        <position position="245"/>
    </location>
    <ligand>
        <name>[4Fe-4S] cluster</name>
        <dbReference type="ChEBI" id="CHEBI:49883"/>
    </ligand>
</feature>
<name>A0ABN0W4U0_9ACTN</name>
<evidence type="ECO:0000256" key="5">
    <source>
        <dbReference type="ARBA" id="ARBA00022642"/>
    </source>
</evidence>
<evidence type="ECO:0000256" key="7">
    <source>
        <dbReference type="ARBA" id="ARBA00022723"/>
    </source>
</evidence>
<dbReference type="Proteomes" id="UP001501822">
    <property type="component" value="Unassembled WGS sequence"/>
</dbReference>
<evidence type="ECO:0000256" key="2">
    <source>
        <dbReference type="ARBA" id="ARBA00012669"/>
    </source>
</evidence>
<feature type="binding site" evidence="10">
    <location>
        <position position="75"/>
    </location>
    <ligand>
        <name>iminosuccinate</name>
        <dbReference type="ChEBI" id="CHEBI:77875"/>
    </ligand>
</feature>
<dbReference type="SUPFAM" id="SSF142754">
    <property type="entry name" value="NadA-like"/>
    <property type="match status" value="1"/>
</dbReference>
<dbReference type="EC" id="2.5.1.72" evidence="2 10"/>
<feature type="binding site" evidence="10">
    <location>
        <position position="335"/>
    </location>
    <ligand>
        <name>[4Fe-4S] cluster</name>
        <dbReference type="ChEBI" id="CHEBI:49883"/>
    </ligand>
</feature>
<sequence>MTIDIGSPLLLLGRGADPASERGVSCPGDLPPASDPALVERAHAAKAALGERLFVLGHHYQRDEVIQFADVTGDSFKLAQEAAARPQAPYVVFCGVHFMAESADILTGPDQRVVLPDLAAGCSMADMATYDQVEECWEVLEDAGIADDVVPITYMNSSADIKAFVGRHGGTVCTSSNARRALEWAFSKGSKVLFLPDQHLGRNTAVLEMGLGLDDCVVYNPHRPDGGLATDELRAATMILWRGHCSVHGRFSKESVDDVRARIPGVNVLVHPECRHEVVREADHIGSTEYIIRMLDEAPAGSAWAVGTELNLVKRLADRHSDKTIVFLDKTVCFCSTMNRIDLPHLVRSLESLARGEVVNQITVDEETAHYARAALDQMLALP</sequence>
<comment type="function">
    <text evidence="10">Catalyzes the condensation of iminoaspartate with dihydroxyacetone phosphate to form quinolinate.</text>
</comment>
<feature type="binding site" evidence="10">
    <location>
        <begin position="154"/>
        <end position="156"/>
    </location>
    <ligand>
        <name>iminosuccinate</name>
        <dbReference type="ChEBI" id="CHEBI:77875"/>
    </ligand>
</feature>
<evidence type="ECO:0000313" key="12">
    <source>
        <dbReference type="Proteomes" id="UP001501822"/>
    </source>
</evidence>
<evidence type="ECO:0000256" key="9">
    <source>
        <dbReference type="ARBA" id="ARBA00023014"/>
    </source>
</evidence>
<feature type="binding site" evidence="10">
    <location>
        <position position="175"/>
    </location>
    <ligand>
        <name>iminosuccinate</name>
        <dbReference type="ChEBI" id="CHEBI:77875"/>
    </ligand>
</feature>
<dbReference type="RefSeq" id="WP_252810850.1">
    <property type="nucleotide sequence ID" value="NZ_BAAABM010000007.1"/>
</dbReference>
<dbReference type="PANTHER" id="PTHR30573">
    <property type="entry name" value="QUINOLINATE SYNTHETASE A"/>
    <property type="match status" value="1"/>
</dbReference>
<dbReference type="Gene3D" id="3.40.50.10800">
    <property type="entry name" value="NadA-like"/>
    <property type="match status" value="3"/>
</dbReference>
<comment type="cofactor">
    <cofactor evidence="10">
        <name>[4Fe-4S] cluster</name>
        <dbReference type="ChEBI" id="CHEBI:49883"/>
    </cofactor>
    <text evidence="10">Binds 1 [4Fe-4S] cluster per subunit.</text>
</comment>
<keyword evidence="3 10" id="KW-0004">4Fe-4S</keyword>
<organism evidence="11 12">
    <name type="scientific">Actinoallomurus spadix</name>
    <dbReference type="NCBI Taxonomy" id="79912"/>
    <lineage>
        <taxon>Bacteria</taxon>
        <taxon>Bacillati</taxon>
        <taxon>Actinomycetota</taxon>
        <taxon>Actinomycetes</taxon>
        <taxon>Streptosporangiales</taxon>
        <taxon>Thermomonosporaceae</taxon>
        <taxon>Actinoallomurus</taxon>
    </lineage>
</organism>
<gene>
    <name evidence="10 11" type="primary">nadA</name>
    <name evidence="11" type="ORF">GCM10010151_13860</name>
</gene>
<evidence type="ECO:0000256" key="3">
    <source>
        <dbReference type="ARBA" id="ARBA00022485"/>
    </source>
</evidence>
<accession>A0ABN0W4U0</accession>
<dbReference type="NCBIfam" id="TIGR00550">
    <property type="entry name" value="nadA"/>
    <property type="match status" value="1"/>
</dbReference>
<protein>
    <recommendedName>
        <fullName evidence="2 10">Quinolinate synthase</fullName>
        <ecNumber evidence="2 10">2.5.1.72</ecNumber>
    </recommendedName>
</protein>
<keyword evidence="4 10" id="KW-0963">Cytoplasm</keyword>
<dbReference type="InterPro" id="IPR003473">
    <property type="entry name" value="NadA"/>
</dbReference>
<evidence type="ECO:0000256" key="8">
    <source>
        <dbReference type="ARBA" id="ARBA00023004"/>
    </source>
</evidence>
<evidence type="ECO:0000256" key="6">
    <source>
        <dbReference type="ARBA" id="ARBA00022679"/>
    </source>
</evidence>
<comment type="subcellular location">
    <subcellularLocation>
        <location evidence="10">Cytoplasm</location>
    </subcellularLocation>
</comment>
<dbReference type="HAMAP" id="MF_00569">
    <property type="entry name" value="NadA_type3"/>
    <property type="match status" value="1"/>
</dbReference>
<dbReference type="NCBIfam" id="NF006881">
    <property type="entry name" value="PRK09375.2-2"/>
    <property type="match status" value="1"/>
</dbReference>
<comment type="pathway">
    <text evidence="1 10">Cofactor biosynthesis; NAD(+) biosynthesis; quinolinate from iminoaspartate: step 1/1.</text>
</comment>
<dbReference type="InterPro" id="IPR023515">
    <property type="entry name" value="Quinolinate_synth_A_type3"/>
</dbReference>
<feature type="binding site" evidence="10">
    <location>
        <position position="58"/>
    </location>
    <ligand>
        <name>iminosuccinate</name>
        <dbReference type="ChEBI" id="CHEBI:77875"/>
    </ligand>
</feature>
<comment type="caution">
    <text evidence="11">The sequence shown here is derived from an EMBL/GenBank/DDBJ whole genome shotgun (WGS) entry which is preliminary data.</text>
</comment>
<dbReference type="InterPro" id="IPR036094">
    <property type="entry name" value="NadA_sf"/>
</dbReference>
<keyword evidence="8 10" id="KW-0408">Iron</keyword>
<comment type="similarity">
    <text evidence="10">Belongs to the quinolinate synthase family. Type 3 subfamily.</text>
</comment>
<keyword evidence="9 10" id="KW-0411">Iron-sulfur</keyword>
<proteinExistence type="inferred from homology"/>
<keyword evidence="7 10" id="KW-0479">Metal-binding</keyword>
<feature type="binding site" evidence="10">
    <location>
        <begin position="271"/>
        <end position="273"/>
    </location>
    <ligand>
        <name>iminosuccinate</name>
        <dbReference type="ChEBI" id="CHEBI:77875"/>
    </ligand>
</feature>
<evidence type="ECO:0000256" key="10">
    <source>
        <dbReference type="HAMAP-Rule" id="MF_00569"/>
    </source>
</evidence>
<evidence type="ECO:0000313" key="11">
    <source>
        <dbReference type="EMBL" id="GAA0325154.1"/>
    </source>
</evidence>
<dbReference type="EMBL" id="BAAABM010000007">
    <property type="protein sequence ID" value="GAA0325154.1"/>
    <property type="molecule type" value="Genomic_DNA"/>
</dbReference>
<comment type="catalytic activity">
    <reaction evidence="10">
        <text>iminosuccinate + dihydroxyacetone phosphate = quinolinate + phosphate + 2 H2O + H(+)</text>
        <dbReference type="Rhea" id="RHEA:25888"/>
        <dbReference type="ChEBI" id="CHEBI:15377"/>
        <dbReference type="ChEBI" id="CHEBI:15378"/>
        <dbReference type="ChEBI" id="CHEBI:29959"/>
        <dbReference type="ChEBI" id="CHEBI:43474"/>
        <dbReference type="ChEBI" id="CHEBI:57642"/>
        <dbReference type="ChEBI" id="CHEBI:77875"/>
        <dbReference type="EC" id="2.5.1.72"/>
    </reaction>
</comment>